<protein>
    <submittedName>
        <fullName evidence="1">Uncharacterized protein</fullName>
    </submittedName>
</protein>
<evidence type="ECO:0000313" key="1">
    <source>
        <dbReference type="EMBL" id="KAH3699959.1"/>
    </source>
</evidence>
<reference evidence="1" key="1">
    <citation type="journal article" date="2019" name="bioRxiv">
        <title>The Genome of the Zebra Mussel, Dreissena polymorpha: A Resource for Invasive Species Research.</title>
        <authorList>
            <person name="McCartney M.A."/>
            <person name="Auch B."/>
            <person name="Kono T."/>
            <person name="Mallez S."/>
            <person name="Zhang Y."/>
            <person name="Obille A."/>
            <person name="Becker A."/>
            <person name="Abrahante J.E."/>
            <person name="Garbe J."/>
            <person name="Badalamenti J.P."/>
            <person name="Herman A."/>
            <person name="Mangelson H."/>
            <person name="Liachko I."/>
            <person name="Sullivan S."/>
            <person name="Sone E.D."/>
            <person name="Koren S."/>
            <person name="Silverstein K.A.T."/>
            <person name="Beckman K.B."/>
            <person name="Gohl D.M."/>
        </authorList>
    </citation>
    <scope>NUCLEOTIDE SEQUENCE</scope>
    <source>
        <strain evidence="1">Duluth1</strain>
        <tissue evidence="1">Whole animal</tissue>
    </source>
</reference>
<reference evidence="1" key="2">
    <citation type="submission" date="2020-11" db="EMBL/GenBank/DDBJ databases">
        <authorList>
            <person name="McCartney M.A."/>
            <person name="Auch B."/>
            <person name="Kono T."/>
            <person name="Mallez S."/>
            <person name="Becker A."/>
            <person name="Gohl D.M."/>
            <person name="Silverstein K.A.T."/>
            <person name="Koren S."/>
            <person name="Bechman K.B."/>
            <person name="Herman A."/>
            <person name="Abrahante J.E."/>
            <person name="Garbe J."/>
        </authorList>
    </citation>
    <scope>NUCLEOTIDE SEQUENCE</scope>
    <source>
        <strain evidence="1">Duluth1</strain>
        <tissue evidence="1">Whole animal</tissue>
    </source>
</reference>
<sequence length="211" mass="24175">MKEPSCRIARWLEILAPYDFEIQYRQGNKQSHCDAHSMCPSPRECNCDDVDMTEALKCRSCRKCRRRAEFMVPRRTQNCTESIVAEPISDLCTDRTLEAADVAVNGNGDDVEQIRGITVDDAQIPSSSMFLEPALQRQKLKKSRRMMQMLGLSSERCELLLSQMILNDVLYRIFRKHDGTGEFHQLIVPHCMGIIMIKQVHDCLTAEHNGI</sequence>
<dbReference type="Proteomes" id="UP000828390">
    <property type="component" value="Unassembled WGS sequence"/>
</dbReference>
<organism evidence="1 2">
    <name type="scientific">Dreissena polymorpha</name>
    <name type="common">Zebra mussel</name>
    <name type="synonym">Mytilus polymorpha</name>
    <dbReference type="NCBI Taxonomy" id="45954"/>
    <lineage>
        <taxon>Eukaryota</taxon>
        <taxon>Metazoa</taxon>
        <taxon>Spiralia</taxon>
        <taxon>Lophotrochozoa</taxon>
        <taxon>Mollusca</taxon>
        <taxon>Bivalvia</taxon>
        <taxon>Autobranchia</taxon>
        <taxon>Heteroconchia</taxon>
        <taxon>Euheterodonta</taxon>
        <taxon>Imparidentia</taxon>
        <taxon>Neoheterodontei</taxon>
        <taxon>Myida</taxon>
        <taxon>Dreissenoidea</taxon>
        <taxon>Dreissenidae</taxon>
        <taxon>Dreissena</taxon>
    </lineage>
</organism>
<dbReference type="EMBL" id="JAIWYP010000015">
    <property type="protein sequence ID" value="KAH3699959.1"/>
    <property type="molecule type" value="Genomic_DNA"/>
</dbReference>
<dbReference type="AlphaFoldDB" id="A0A9D3YG51"/>
<accession>A0A9D3YG51</accession>
<proteinExistence type="predicted"/>
<evidence type="ECO:0000313" key="2">
    <source>
        <dbReference type="Proteomes" id="UP000828390"/>
    </source>
</evidence>
<gene>
    <name evidence="1" type="ORF">DPMN_074921</name>
</gene>
<name>A0A9D3YG51_DREPO</name>
<comment type="caution">
    <text evidence="1">The sequence shown here is derived from an EMBL/GenBank/DDBJ whole genome shotgun (WGS) entry which is preliminary data.</text>
</comment>
<keyword evidence="2" id="KW-1185">Reference proteome</keyword>